<protein>
    <recommendedName>
        <fullName evidence="5">Chromo domain-containing protein</fullName>
    </recommendedName>
</protein>
<feature type="region of interest" description="Disordered" evidence="4">
    <location>
        <begin position="118"/>
        <end position="165"/>
    </location>
</feature>
<dbReference type="EMBL" id="KN847477">
    <property type="protein sequence ID" value="KIX06063.1"/>
    <property type="molecule type" value="Genomic_DNA"/>
</dbReference>
<feature type="region of interest" description="Disordered" evidence="4">
    <location>
        <begin position="50"/>
        <end position="73"/>
    </location>
</feature>
<organism evidence="6 7">
    <name type="scientific">Rhinocladiella mackenziei CBS 650.93</name>
    <dbReference type="NCBI Taxonomy" id="1442369"/>
    <lineage>
        <taxon>Eukaryota</taxon>
        <taxon>Fungi</taxon>
        <taxon>Dikarya</taxon>
        <taxon>Ascomycota</taxon>
        <taxon>Pezizomycotina</taxon>
        <taxon>Eurotiomycetes</taxon>
        <taxon>Chaetothyriomycetidae</taxon>
        <taxon>Chaetothyriales</taxon>
        <taxon>Herpotrichiellaceae</taxon>
        <taxon>Rhinocladiella</taxon>
    </lineage>
</organism>
<dbReference type="HOGENOM" id="CLU_045874_0_1_1"/>
<dbReference type="InterPro" id="IPR016197">
    <property type="entry name" value="Chromo-like_dom_sf"/>
</dbReference>
<feature type="compositionally biased region" description="Acidic residues" evidence="4">
    <location>
        <begin position="57"/>
        <end position="70"/>
    </location>
</feature>
<keyword evidence="3" id="KW-0539">Nucleus</keyword>
<dbReference type="InterPro" id="IPR008251">
    <property type="entry name" value="Chromo_shadow_dom"/>
</dbReference>
<dbReference type="GO" id="GO:0006338">
    <property type="term" value="P:chromatin remodeling"/>
    <property type="evidence" value="ECO:0007669"/>
    <property type="project" value="UniProtKB-ARBA"/>
</dbReference>
<comment type="subcellular location">
    <subcellularLocation>
        <location evidence="1">Nucleus</location>
    </subcellularLocation>
</comment>
<dbReference type="PROSITE" id="PS50013">
    <property type="entry name" value="CHROMO_2"/>
    <property type="match status" value="1"/>
</dbReference>
<dbReference type="VEuPathDB" id="FungiDB:Z518_04037"/>
<evidence type="ECO:0000259" key="5">
    <source>
        <dbReference type="PROSITE" id="PS50013"/>
    </source>
</evidence>
<evidence type="ECO:0000256" key="2">
    <source>
        <dbReference type="ARBA" id="ARBA00011353"/>
    </source>
</evidence>
<dbReference type="SMART" id="SM00298">
    <property type="entry name" value="CHROMO"/>
    <property type="match status" value="1"/>
</dbReference>
<proteinExistence type="predicted"/>
<dbReference type="RefSeq" id="XP_013273199.1">
    <property type="nucleotide sequence ID" value="XM_013417745.1"/>
</dbReference>
<dbReference type="Pfam" id="PF00385">
    <property type="entry name" value="Chromo"/>
    <property type="match status" value="1"/>
</dbReference>
<feature type="compositionally biased region" description="Polar residues" evidence="4">
    <location>
        <begin position="130"/>
        <end position="141"/>
    </location>
</feature>
<evidence type="ECO:0000256" key="1">
    <source>
        <dbReference type="ARBA" id="ARBA00004123"/>
    </source>
</evidence>
<dbReference type="GeneID" id="25292108"/>
<dbReference type="Pfam" id="PF01393">
    <property type="entry name" value="Chromo_shadow"/>
    <property type="match status" value="1"/>
</dbReference>
<dbReference type="InterPro" id="IPR023780">
    <property type="entry name" value="Chromo_domain"/>
</dbReference>
<dbReference type="SUPFAM" id="SSF54160">
    <property type="entry name" value="Chromo domain-like"/>
    <property type="match status" value="2"/>
</dbReference>
<name>A0A0D2H6P8_9EURO</name>
<dbReference type="Proteomes" id="UP000053617">
    <property type="component" value="Unassembled WGS sequence"/>
</dbReference>
<dbReference type="AlphaFoldDB" id="A0A0D2H6P8"/>
<dbReference type="PANTHER" id="PTHR22812">
    <property type="entry name" value="CHROMOBOX PROTEIN"/>
    <property type="match status" value="1"/>
</dbReference>
<dbReference type="InterPro" id="IPR051219">
    <property type="entry name" value="Heterochromatin_chromo-domain"/>
</dbReference>
<gene>
    <name evidence="6" type="ORF">Z518_04037</name>
</gene>
<dbReference type="SMART" id="SM00300">
    <property type="entry name" value="ChSh"/>
    <property type="match status" value="1"/>
</dbReference>
<evidence type="ECO:0000256" key="4">
    <source>
        <dbReference type="SAM" id="MobiDB-lite"/>
    </source>
</evidence>
<evidence type="ECO:0000313" key="7">
    <source>
        <dbReference type="Proteomes" id="UP000053617"/>
    </source>
</evidence>
<sequence length="232" mass="26253">MPPPFGDDAVSVVGSDGEAAPRDSQESLDIAPNDQLNSELQDDVVNASEEAARVQDEGGEEDDEEEEFDVEAIRSHMIHGRTVLYEIKWQGYPEDQNTFEPEKNLLPHAKMMLTKYHQKIGGPPDKTLTKSKSTQPLQRQSSAEESRAPKRQKRTASKGARAPEELGTWVPAKEDWESFIVKVDTVERSESGQLMAYIDFKNGKKTKVSMDKVYRHCPRAMLKFYEGHLKFK</sequence>
<feature type="region of interest" description="Disordered" evidence="4">
    <location>
        <begin position="1"/>
        <end position="29"/>
    </location>
</feature>
<dbReference type="GO" id="GO:0005634">
    <property type="term" value="C:nucleus"/>
    <property type="evidence" value="ECO:0007669"/>
    <property type="project" value="UniProtKB-SubCell"/>
</dbReference>
<dbReference type="STRING" id="1442369.A0A0D2H6P8"/>
<evidence type="ECO:0000313" key="6">
    <source>
        <dbReference type="EMBL" id="KIX06063.1"/>
    </source>
</evidence>
<dbReference type="Gene3D" id="2.40.50.40">
    <property type="match status" value="2"/>
</dbReference>
<dbReference type="CDD" id="cd00024">
    <property type="entry name" value="CD_CSD"/>
    <property type="match status" value="1"/>
</dbReference>
<evidence type="ECO:0000256" key="3">
    <source>
        <dbReference type="ARBA" id="ARBA00023242"/>
    </source>
</evidence>
<dbReference type="InterPro" id="IPR000953">
    <property type="entry name" value="Chromo/chromo_shadow_dom"/>
</dbReference>
<feature type="domain" description="Chromo" evidence="5">
    <location>
        <begin position="68"/>
        <end position="119"/>
    </location>
</feature>
<accession>A0A0D2H6P8</accession>
<reference evidence="6 7" key="1">
    <citation type="submission" date="2015-01" db="EMBL/GenBank/DDBJ databases">
        <title>The Genome Sequence of Rhinocladiella mackenzie CBS 650.93.</title>
        <authorList>
            <consortium name="The Broad Institute Genomics Platform"/>
            <person name="Cuomo C."/>
            <person name="de Hoog S."/>
            <person name="Gorbushina A."/>
            <person name="Stielow B."/>
            <person name="Teixiera M."/>
            <person name="Abouelleil A."/>
            <person name="Chapman S.B."/>
            <person name="Priest M."/>
            <person name="Young S.K."/>
            <person name="Wortman J."/>
            <person name="Nusbaum C."/>
            <person name="Birren B."/>
        </authorList>
    </citation>
    <scope>NUCLEOTIDE SEQUENCE [LARGE SCALE GENOMIC DNA]</scope>
    <source>
        <strain evidence="6 7">CBS 650.93</strain>
    </source>
</reference>
<comment type="subunit">
    <text evidence="2">Component of the NuA4 histone acetyltransferase complex.</text>
</comment>
<keyword evidence="7" id="KW-1185">Reference proteome</keyword>
<dbReference type="OrthoDB" id="433924at2759"/>